<protein>
    <submittedName>
        <fullName evidence="2">Uncharacterized protein</fullName>
    </submittedName>
</protein>
<dbReference type="AlphaFoldDB" id="A0A840BNT9"/>
<feature type="transmembrane region" description="Helical" evidence="1">
    <location>
        <begin position="107"/>
        <end position="124"/>
    </location>
</feature>
<feature type="transmembrane region" description="Helical" evidence="1">
    <location>
        <begin position="41"/>
        <end position="61"/>
    </location>
</feature>
<keyword evidence="1" id="KW-0472">Membrane</keyword>
<accession>A0A840BNT9</accession>
<sequence>MFELLFEIIGEFLLQAFFEALAEIGLQALVEPFRRRPNPYLASFGYAIFGTIAGTISLFVFPTHFVSASIWRIANLVFTPVATGLFMAYVGSLRARRGYPVLRIDRFSYAYLFALCMALVRFWFAK</sequence>
<keyword evidence="1" id="KW-1133">Transmembrane helix</keyword>
<reference evidence="2 3" key="1">
    <citation type="submission" date="2020-08" db="EMBL/GenBank/DDBJ databases">
        <title>Genomic Encyclopedia of Type Strains, Phase IV (KMG-IV): sequencing the most valuable type-strain genomes for metagenomic binning, comparative biology and taxonomic classification.</title>
        <authorList>
            <person name="Goeker M."/>
        </authorList>
    </citation>
    <scope>NUCLEOTIDE SEQUENCE [LARGE SCALE GENOMIC DNA]</scope>
    <source>
        <strain evidence="2 3">DSM 106739</strain>
    </source>
</reference>
<dbReference type="EMBL" id="JACIET010000013">
    <property type="protein sequence ID" value="MBB4014985.1"/>
    <property type="molecule type" value="Genomic_DNA"/>
</dbReference>
<dbReference type="Proteomes" id="UP000561045">
    <property type="component" value="Unassembled WGS sequence"/>
</dbReference>
<evidence type="ECO:0000313" key="2">
    <source>
        <dbReference type="EMBL" id="MBB4014985.1"/>
    </source>
</evidence>
<keyword evidence="3" id="KW-1185">Reference proteome</keyword>
<keyword evidence="1" id="KW-0812">Transmembrane</keyword>
<name>A0A840BNT9_9RHOO</name>
<proteinExistence type="predicted"/>
<evidence type="ECO:0000313" key="3">
    <source>
        <dbReference type="Proteomes" id="UP000561045"/>
    </source>
</evidence>
<dbReference type="RefSeq" id="WP_183638640.1">
    <property type="nucleotide sequence ID" value="NZ_BAABLE010000003.1"/>
</dbReference>
<organism evidence="2 3">
    <name type="scientific">Niveibacterium umoris</name>
    <dbReference type="NCBI Taxonomy" id="1193620"/>
    <lineage>
        <taxon>Bacteria</taxon>
        <taxon>Pseudomonadati</taxon>
        <taxon>Pseudomonadota</taxon>
        <taxon>Betaproteobacteria</taxon>
        <taxon>Rhodocyclales</taxon>
        <taxon>Rhodocyclaceae</taxon>
        <taxon>Niveibacterium</taxon>
    </lineage>
</organism>
<feature type="transmembrane region" description="Helical" evidence="1">
    <location>
        <begin position="73"/>
        <end position="95"/>
    </location>
</feature>
<evidence type="ECO:0000256" key="1">
    <source>
        <dbReference type="SAM" id="Phobius"/>
    </source>
</evidence>
<comment type="caution">
    <text evidence="2">The sequence shown here is derived from an EMBL/GenBank/DDBJ whole genome shotgun (WGS) entry which is preliminary data.</text>
</comment>
<gene>
    <name evidence="2" type="ORF">GGR36_004353</name>
</gene>
<feature type="transmembrane region" description="Helical" evidence="1">
    <location>
        <begin position="12"/>
        <end position="29"/>
    </location>
</feature>